<dbReference type="Proteomes" id="UP000451860">
    <property type="component" value="Unassembled WGS sequence"/>
</dbReference>
<dbReference type="AlphaFoldDB" id="A0A7J5UQD2"/>
<dbReference type="RefSeq" id="WP_152204222.1">
    <property type="nucleotide sequence ID" value="NZ_VUKF01000046.1"/>
</dbReference>
<keyword evidence="4" id="KW-1185">Reference proteome</keyword>
<evidence type="ECO:0000259" key="2">
    <source>
        <dbReference type="Pfam" id="PF19843"/>
    </source>
</evidence>
<dbReference type="Pfam" id="PF19843">
    <property type="entry name" value="DUF6318"/>
    <property type="match status" value="1"/>
</dbReference>
<evidence type="ECO:0000313" key="4">
    <source>
        <dbReference type="Proteomes" id="UP000451860"/>
    </source>
</evidence>
<sequence>MALGVERGALAGGVGLLAGAALLAGCTADADPQRTPEPQPTTTVSSASPTATERPEVEKPTRPEAMRRDDVAGAEAAAQYFLQLYPYVYATGDLAEWKQMSHPECGFCNGIAQKVADIHGEGGSASGGEMTIREISSKEQGALFRVDIVADEGPSIQTSSNGVVTNSPGGPSLLIFALAMNDGGGWVVRAVQVEEPGFNG</sequence>
<dbReference type="InterPro" id="IPR046281">
    <property type="entry name" value="DUF6318"/>
</dbReference>
<dbReference type="EMBL" id="WHJE01000033">
    <property type="protein sequence ID" value="KAE8764420.1"/>
    <property type="molecule type" value="Genomic_DNA"/>
</dbReference>
<gene>
    <name evidence="3" type="ORF">GB883_09080</name>
</gene>
<dbReference type="OrthoDB" id="5148029at2"/>
<organism evidence="3 4">
    <name type="scientific">Georgenia thermotolerans</name>
    <dbReference type="NCBI Taxonomy" id="527326"/>
    <lineage>
        <taxon>Bacteria</taxon>
        <taxon>Bacillati</taxon>
        <taxon>Actinomycetota</taxon>
        <taxon>Actinomycetes</taxon>
        <taxon>Micrococcales</taxon>
        <taxon>Bogoriellaceae</taxon>
        <taxon>Georgenia</taxon>
    </lineage>
</organism>
<accession>A0A7J5UQD2</accession>
<feature type="domain" description="DUF6318" evidence="2">
    <location>
        <begin position="57"/>
        <end position="162"/>
    </location>
</feature>
<feature type="compositionally biased region" description="Basic and acidic residues" evidence="1">
    <location>
        <begin position="53"/>
        <end position="69"/>
    </location>
</feature>
<evidence type="ECO:0000313" key="3">
    <source>
        <dbReference type="EMBL" id="KAE8764420.1"/>
    </source>
</evidence>
<comment type="caution">
    <text evidence="3">The sequence shown here is derived from an EMBL/GenBank/DDBJ whole genome shotgun (WGS) entry which is preliminary data.</text>
</comment>
<proteinExistence type="predicted"/>
<protein>
    <recommendedName>
        <fullName evidence="2">DUF6318 domain-containing protein</fullName>
    </recommendedName>
</protein>
<evidence type="ECO:0000256" key="1">
    <source>
        <dbReference type="SAM" id="MobiDB-lite"/>
    </source>
</evidence>
<feature type="compositionally biased region" description="Low complexity" evidence="1">
    <location>
        <begin position="40"/>
        <end position="52"/>
    </location>
</feature>
<name>A0A7J5UQD2_9MICO</name>
<feature type="region of interest" description="Disordered" evidence="1">
    <location>
        <begin position="28"/>
        <end position="69"/>
    </location>
</feature>
<dbReference type="PROSITE" id="PS51257">
    <property type="entry name" value="PROKAR_LIPOPROTEIN"/>
    <property type="match status" value="1"/>
</dbReference>
<reference evidence="3 4" key="1">
    <citation type="submission" date="2019-10" db="EMBL/GenBank/DDBJ databases">
        <title>Georgenia wutianyii sp. nov. and Georgenia yuyongxinii sp. nov. isolated from plateau pika (Ochotona curzoniae) in the Qinghai-Tibet plateau of China.</title>
        <authorList>
            <person name="Tian Z."/>
        </authorList>
    </citation>
    <scope>NUCLEOTIDE SEQUENCE [LARGE SCALE GENOMIC DNA]</scope>
    <source>
        <strain evidence="3 4">DSM 21501</strain>
    </source>
</reference>